<dbReference type="InParanoid" id="A0A0D0B8F4"/>
<reference evidence="3" key="2">
    <citation type="submission" date="2015-01" db="EMBL/GenBank/DDBJ databases">
        <title>Evolutionary Origins and Diversification of the Mycorrhizal Mutualists.</title>
        <authorList>
            <consortium name="DOE Joint Genome Institute"/>
            <consortium name="Mycorrhizal Genomics Consortium"/>
            <person name="Kohler A."/>
            <person name="Kuo A."/>
            <person name="Nagy L.G."/>
            <person name="Floudas D."/>
            <person name="Copeland A."/>
            <person name="Barry K.W."/>
            <person name="Cichocki N."/>
            <person name="Veneault-Fourrey C."/>
            <person name="LaButti K."/>
            <person name="Lindquist E.A."/>
            <person name="Lipzen A."/>
            <person name="Lundell T."/>
            <person name="Morin E."/>
            <person name="Murat C."/>
            <person name="Riley R."/>
            <person name="Ohm R."/>
            <person name="Sun H."/>
            <person name="Tunlid A."/>
            <person name="Henrissat B."/>
            <person name="Grigoriev I.V."/>
            <person name="Hibbett D.S."/>
            <person name="Martin F."/>
        </authorList>
    </citation>
    <scope>NUCLEOTIDE SEQUENCE [LARGE SCALE GENOMIC DNA]</scope>
    <source>
        <strain evidence="3">UH-Slu-Lm8-n1</strain>
    </source>
</reference>
<name>A0A0D0B8F4_9AGAM</name>
<accession>A0A0D0B8F4</accession>
<dbReference type="EMBL" id="KN835320">
    <property type="protein sequence ID" value="KIK39993.1"/>
    <property type="molecule type" value="Genomic_DNA"/>
</dbReference>
<evidence type="ECO:0000256" key="1">
    <source>
        <dbReference type="SAM" id="MobiDB-lite"/>
    </source>
</evidence>
<dbReference type="Proteomes" id="UP000054485">
    <property type="component" value="Unassembled WGS sequence"/>
</dbReference>
<sequence length="56" mass="6655">MPTRDCSQYLPTDLGGYPPKPKQYQRPTPEHWHNVLTESFRDENSENGQCKRFAFR</sequence>
<feature type="compositionally biased region" description="Polar residues" evidence="1">
    <location>
        <begin position="1"/>
        <end position="10"/>
    </location>
</feature>
<dbReference type="HOGENOM" id="CLU_3015754_0_0_1"/>
<feature type="region of interest" description="Disordered" evidence="1">
    <location>
        <begin position="1"/>
        <end position="28"/>
    </location>
</feature>
<evidence type="ECO:0000313" key="2">
    <source>
        <dbReference type="EMBL" id="KIK39993.1"/>
    </source>
</evidence>
<dbReference type="AlphaFoldDB" id="A0A0D0B8F4"/>
<keyword evidence="3" id="KW-1185">Reference proteome</keyword>
<gene>
    <name evidence="2" type="ORF">CY34DRAFT_807659</name>
</gene>
<reference evidence="2 3" key="1">
    <citation type="submission" date="2014-04" db="EMBL/GenBank/DDBJ databases">
        <authorList>
            <consortium name="DOE Joint Genome Institute"/>
            <person name="Kuo A."/>
            <person name="Ruytinx J."/>
            <person name="Rineau F."/>
            <person name="Colpaert J."/>
            <person name="Kohler A."/>
            <person name="Nagy L.G."/>
            <person name="Floudas D."/>
            <person name="Copeland A."/>
            <person name="Barry K.W."/>
            <person name="Cichocki N."/>
            <person name="Veneault-Fourrey C."/>
            <person name="LaButti K."/>
            <person name="Lindquist E.A."/>
            <person name="Lipzen A."/>
            <person name="Lundell T."/>
            <person name="Morin E."/>
            <person name="Murat C."/>
            <person name="Sun H."/>
            <person name="Tunlid A."/>
            <person name="Henrissat B."/>
            <person name="Grigoriev I.V."/>
            <person name="Hibbett D.S."/>
            <person name="Martin F."/>
            <person name="Nordberg H.P."/>
            <person name="Cantor M.N."/>
            <person name="Hua S.X."/>
        </authorList>
    </citation>
    <scope>NUCLEOTIDE SEQUENCE [LARGE SCALE GENOMIC DNA]</scope>
    <source>
        <strain evidence="2 3">UH-Slu-Lm8-n1</strain>
    </source>
</reference>
<organism evidence="2 3">
    <name type="scientific">Suillus luteus UH-Slu-Lm8-n1</name>
    <dbReference type="NCBI Taxonomy" id="930992"/>
    <lineage>
        <taxon>Eukaryota</taxon>
        <taxon>Fungi</taxon>
        <taxon>Dikarya</taxon>
        <taxon>Basidiomycota</taxon>
        <taxon>Agaricomycotina</taxon>
        <taxon>Agaricomycetes</taxon>
        <taxon>Agaricomycetidae</taxon>
        <taxon>Boletales</taxon>
        <taxon>Suillineae</taxon>
        <taxon>Suillaceae</taxon>
        <taxon>Suillus</taxon>
    </lineage>
</organism>
<proteinExistence type="predicted"/>
<evidence type="ECO:0000313" key="3">
    <source>
        <dbReference type="Proteomes" id="UP000054485"/>
    </source>
</evidence>
<protein>
    <submittedName>
        <fullName evidence="2">Uncharacterized protein</fullName>
    </submittedName>
</protein>